<comment type="caution">
    <text evidence="2">The sequence shown here is derived from an EMBL/GenBank/DDBJ whole genome shotgun (WGS) entry which is preliminary data.</text>
</comment>
<dbReference type="EMBL" id="JADGIZ020000144">
    <property type="protein sequence ID" value="KAL2911173.1"/>
    <property type="molecule type" value="Genomic_DNA"/>
</dbReference>
<organism evidence="2 3">
    <name type="scientific">Polyrhizophydium stewartii</name>
    <dbReference type="NCBI Taxonomy" id="2732419"/>
    <lineage>
        <taxon>Eukaryota</taxon>
        <taxon>Fungi</taxon>
        <taxon>Fungi incertae sedis</taxon>
        <taxon>Chytridiomycota</taxon>
        <taxon>Chytridiomycota incertae sedis</taxon>
        <taxon>Chytridiomycetes</taxon>
        <taxon>Rhizophydiales</taxon>
        <taxon>Rhizophydiales incertae sedis</taxon>
        <taxon>Polyrhizophydium</taxon>
    </lineage>
</organism>
<gene>
    <name evidence="2" type="ORF">HK105_209360</name>
</gene>
<protein>
    <submittedName>
        <fullName evidence="2">Uncharacterized protein</fullName>
    </submittedName>
</protein>
<accession>A0ABR4MV81</accession>
<name>A0ABR4MV81_9FUNG</name>
<sequence>MDESALFMRLLAFMKLIGADKELREVFDALMFHIYVAIFICLLKALLLLFEAVNT</sequence>
<feature type="transmembrane region" description="Helical" evidence="1">
    <location>
        <begin position="29"/>
        <end position="50"/>
    </location>
</feature>
<evidence type="ECO:0000313" key="2">
    <source>
        <dbReference type="EMBL" id="KAL2911173.1"/>
    </source>
</evidence>
<dbReference type="Proteomes" id="UP001527925">
    <property type="component" value="Unassembled WGS sequence"/>
</dbReference>
<reference evidence="2 3" key="1">
    <citation type="submission" date="2023-09" db="EMBL/GenBank/DDBJ databases">
        <title>Pangenome analysis of Batrachochytrium dendrobatidis and related Chytrids.</title>
        <authorList>
            <person name="Yacoub M.N."/>
            <person name="Stajich J.E."/>
            <person name="James T.Y."/>
        </authorList>
    </citation>
    <scope>NUCLEOTIDE SEQUENCE [LARGE SCALE GENOMIC DNA]</scope>
    <source>
        <strain evidence="2 3">JEL0888</strain>
    </source>
</reference>
<keyword evidence="1" id="KW-0472">Membrane</keyword>
<evidence type="ECO:0000256" key="1">
    <source>
        <dbReference type="SAM" id="Phobius"/>
    </source>
</evidence>
<keyword evidence="3" id="KW-1185">Reference proteome</keyword>
<evidence type="ECO:0000313" key="3">
    <source>
        <dbReference type="Proteomes" id="UP001527925"/>
    </source>
</evidence>
<keyword evidence="1" id="KW-0812">Transmembrane</keyword>
<keyword evidence="1" id="KW-1133">Transmembrane helix</keyword>
<proteinExistence type="predicted"/>